<comment type="caution">
    <text evidence="1">The sequence shown here is derived from an EMBL/GenBank/DDBJ whole genome shotgun (WGS) entry which is preliminary data.</text>
</comment>
<proteinExistence type="predicted"/>
<protein>
    <submittedName>
        <fullName evidence="1">Uncharacterized protein</fullName>
    </submittedName>
</protein>
<dbReference type="KEGG" id="egn:BMF35_b0114"/>
<sequence length="68" mass="7077">MTPRIALIAAAPLLLLSACEEEAAIPEGDDGREASGEVLEGSISDDMLPIAETRSQPPLRAGEEGDDD</sequence>
<accession>A0A0G9MK38</accession>
<dbReference type="RefSeq" id="WP_047007765.1">
    <property type="nucleotide sequence ID" value="NZ_CP018098.1"/>
</dbReference>
<evidence type="ECO:0000313" key="2">
    <source>
        <dbReference type="Proteomes" id="UP000053070"/>
    </source>
</evidence>
<dbReference type="OrthoDB" id="7511418at2"/>
<gene>
    <name evidence="1" type="ORF">AAW01_12430</name>
</gene>
<dbReference type="PROSITE" id="PS51257">
    <property type="entry name" value="PROKAR_LIPOPROTEIN"/>
    <property type="match status" value="1"/>
</dbReference>
<name>A0A0G9MK38_9SPHN</name>
<dbReference type="EMBL" id="LBHC01000003">
    <property type="protein sequence ID" value="KLE31055.1"/>
    <property type="molecule type" value="Genomic_DNA"/>
</dbReference>
<dbReference type="STRING" id="502682.BMF35_b0114"/>
<organism evidence="1 2">
    <name type="scientific">Aurantiacibacter gangjinensis</name>
    <dbReference type="NCBI Taxonomy" id="502682"/>
    <lineage>
        <taxon>Bacteria</taxon>
        <taxon>Pseudomonadati</taxon>
        <taxon>Pseudomonadota</taxon>
        <taxon>Alphaproteobacteria</taxon>
        <taxon>Sphingomonadales</taxon>
        <taxon>Erythrobacteraceae</taxon>
        <taxon>Aurantiacibacter</taxon>
    </lineage>
</organism>
<evidence type="ECO:0000313" key="1">
    <source>
        <dbReference type="EMBL" id="KLE31055.1"/>
    </source>
</evidence>
<dbReference type="PATRIC" id="fig|502682.8.peg.2536"/>
<dbReference type="Proteomes" id="UP000053070">
    <property type="component" value="Unassembled WGS sequence"/>
</dbReference>
<keyword evidence="2" id="KW-1185">Reference proteome</keyword>
<dbReference type="AlphaFoldDB" id="A0A0G9MK38"/>
<reference evidence="1 2" key="1">
    <citation type="submission" date="2015-04" db="EMBL/GenBank/DDBJ databases">
        <title>The draft genome sequence of Erythrobacr gangjinensis K7-2.</title>
        <authorList>
            <person name="Zhuang L."/>
            <person name="Liu Y."/>
            <person name="Shao Z."/>
        </authorList>
    </citation>
    <scope>NUCLEOTIDE SEQUENCE [LARGE SCALE GENOMIC DNA]</scope>
    <source>
        <strain evidence="1 2">K7-2</strain>
    </source>
</reference>